<evidence type="ECO:0000256" key="4">
    <source>
        <dbReference type="SAM" id="Phobius"/>
    </source>
</evidence>
<dbReference type="STRING" id="314285.KT71_06934"/>
<evidence type="ECO:0000256" key="3">
    <source>
        <dbReference type="ARBA" id="ARBA00034247"/>
    </source>
</evidence>
<dbReference type="HOGENOM" id="CLU_000445_11_1_6"/>
<evidence type="ECO:0000256" key="1">
    <source>
        <dbReference type="ARBA" id="ARBA00001946"/>
    </source>
</evidence>
<dbReference type="PANTHER" id="PTHR45138">
    <property type="entry name" value="REGULATORY COMPONENTS OF SENSORY TRANSDUCTION SYSTEM"/>
    <property type="match status" value="1"/>
</dbReference>
<dbReference type="Proteomes" id="UP000019205">
    <property type="component" value="Chromosome"/>
</dbReference>
<keyword evidence="4" id="KW-1133">Transmembrane helix</keyword>
<comment type="catalytic activity">
    <reaction evidence="3">
        <text>2 GTP = 3',3'-c-di-GMP + 2 diphosphate</text>
        <dbReference type="Rhea" id="RHEA:24898"/>
        <dbReference type="ChEBI" id="CHEBI:33019"/>
        <dbReference type="ChEBI" id="CHEBI:37565"/>
        <dbReference type="ChEBI" id="CHEBI:58805"/>
        <dbReference type="EC" id="2.7.7.65"/>
    </reaction>
</comment>
<feature type="transmembrane region" description="Helical" evidence="4">
    <location>
        <begin position="185"/>
        <end position="210"/>
    </location>
</feature>
<organism evidence="6 7">
    <name type="scientific">Congregibacter litoralis KT71</name>
    <dbReference type="NCBI Taxonomy" id="314285"/>
    <lineage>
        <taxon>Bacteria</taxon>
        <taxon>Pseudomonadati</taxon>
        <taxon>Pseudomonadota</taxon>
        <taxon>Gammaproteobacteria</taxon>
        <taxon>Cellvibrionales</taxon>
        <taxon>Halieaceae</taxon>
        <taxon>Congregibacter</taxon>
    </lineage>
</organism>
<dbReference type="InterPro" id="IPR000160">
    <property type="entry name" value="GGDEF_dom"/>
</dbReference>
<feature type="transmembrane region" description="Helical" evidence="4">
    <location>
        <begin position="154"/>
        <end position="173"/>
    </location>
</feature>
<dbReference type="SUPFAM" id="SSF55073">
    <property type="entry name" value="Nucleotide cyclase"/>
    <property type="match status" value="1"/>
</dbReference>
<dbReference type="OrthoDB" id="9812260at2"/>
<accession>A4ABI4</accession>
<evidence type="ECO:0000313" key="7">
    <source>
        <dbReference type="Proteomes" id="UP000019205"/>
    </source>
</evidence>
<dbReference type="Pfam" id="PF00990">
    <property type="entry name" value="GGDEF"/>
    <property type="match status" value="1"/>
</dbReference>
<evidence type="ECO:0000259" key="5">
    <source>
        <dbReference type="PROSITE" id="PS50887"/>
    </source>
</evidence>
<comment type="caution">
    <text evidence="6">The sequence shown here is derived from an EMBL/GenBank/DDBJ whole genome shotgun (WGS) entry which is preliminary data.</text>
</comment>
<dbReference type="InterPro" id="IPR029787">
    <property type="entry name" value="Nucleotide_cyclase"/>
</dbReference>
<dbReference type="FunFam" id="3.30.70.270:FF:000001">
    <property type="entry name" value="Diguanylate cyclase domain protein"/>
    <property type="match status" value="1"/>
</dbReference>
<dbReference type="EC" id="2.7.7.65" evidence="2"/>
<dbReference type="PANTHER" id="PTHR45138:SF9">
    <property type="entry name" value="DIGUANYLATE CYCLASE DGCM-RELATED"/>
    <property type="match status" value="1"/>
</dbReference>
<comment type="cofactor">
    <cofactor evidence="1">
        <name>Mg(2+)</name>
        <dbReference type="ChEBI" id="CHEBI:18420"/>
    </cofactor>
</comment>
<dbReference type="AlphaFoldDB" id="A4ABI4"/>
<reference evidence="6 7" key="1">
    <citation type="journal article" date="2007" name="Proc. Natl. Acad. Sci. U.S.A.">
        <title>Characterization of a marine gammaproteobacterium capable of aerobic anoxygenic photosynthesis.</title>
        <authorList>
            <person name="Fuchs B.M."/>
            <person name="Spring S."/>
            <person name="Teeling H."/>
            <person name="Quast C."/>
            <person name="Wulf J."/>
            <person name="Schattenhofer M."/>
            <person name="Yan S."/>
            <person name="Ferriera S."/>
            <person name="Johnson J."/>
            <person name="Glockner F.O."/>
            <person name="Amann R."/>
        </authorList>
    </citation>
    <scope>NUCLEOTIDE SEQUENCE [LARGE SCALE GENOMIC DNA]</scope>
    <source>
        <strain evidence="6">KT71</strain>
    </source>
</reference>
<dbReference type="InterPro" id="IPR043128">
    <property type="entry name" value="Rev_trsase/Diguanyl_cyclase"/>
</dbReference>
<dbReference type="NCBIfam" id="TIGR00254">
    <property type="entry name" value="GGDEF"/>
    <property type="match status" value="1"/>
</dbReference>
<keyword evidence="7" id="KW-1185">Reference proteome</keyword>
<protein>
    <recommendedName>
        <fullName evidence="2">diguanylate cyclase</fullName>
        <ecNumber evidence="2">2.7.7.65</ecNumber>
    </recommendedName>
</protein>
<feature type="domain" description="GGDEF" evidence="5">
    <location>
        <begin position="250"/>
        <end position="379"/>
    </location>
</feature>
<gene>
    <name evidence="6" type="ORF">KT71_06934</name>
</gene>
<reference evidence="6 7" key="2">
    <citation type="journal article" date="2009" name="PLoS ONE">
        <title>The photosynthetic apparatus and its regulation in the aerobic gammaproteobacterium Congregibacter litoralis gen. nov., sp. nov.</title>
        <authorList>
            <person name="Spring S."/>
            <person name="Lunsdorf H."/>
            <person name="Fuchs B.M."/>
            <person name="Tindall B.J."/>
        </authorList>
    </citation>
    <scope>NUCLEOTIDE SEQUENCE [LARGE SCALE GENOMIC DNA]</scope>
    <source>
        <strain evidence="6">KT71</strain>
    </source>
</reference>
<dbReference type="InterPro" id="IPR050469">
    <property type="entry name" value="Diguanylate_Cyclase"/>
</dbReference>
<dbReference type="eggNOG" id="COG3706">
    <property type="taxonomic scope" value="Bacteria"/>
</dbReference>
<dbReference type="Gene3D" id="3.30.70.270">
    <property type="match status" value="1"/>
</dbReference>
<keyword evidence="4" id="KW-0472">Membrane</keyword>
<dbReference type="GO" id="GO:0052621">
    <property type="term" value="F:diguanylate cyclase activity"/>
    <property type="evidence" value="ECO:0007669"/>
    <property type="project" value="UniProtKB-EC"/>
</dbReference>
<dbReference type="CDD" id="cd01949">
    <property type="entry name" value="GGDEF"/>
    <property type="match status" value="1"/>
</dbReference>
<dbReference type="SMART" id="SM00267">
    <property type="entry name" value="GGDEF"/>
    <property type="match status" value="1"/>
</dbReference>
<sequence>MTSDPYFSFLINTVLICTLLAGANLMLAVQRTHFVAARVFALAFGAKALTWLLTALLPPDGAQADLSLLLLNALGATGMLALWSGFSLRAGYGVNPWLIGGLFALWLGPVMGVVFLDFGRSAHVPFAAASISIGAALSVWHIYRKRGTRNVGDWALIVWMAVVLPVAVAGMLTGMSSARSDPNTAWIMLLSVLPILFAGLGLFTLVSIALDALHDSNRLARTDGLTGILNRRAFDSELALAVARAERHQRELSLIVLDLDAFKALNDNYGHAAGDAILRAVARIMTETARRIDIVARIGGEELAVILPDTPASAALRLAERLRQAIDAASTDSLAVSASFGVSSIQDTGHDAKALLAAADQALYAAKDGGRNCVRYALEPLREPAELIGLVK</sequence>
<evidence type="ECO:0000256" key="2">
    <source>
        <dbReference type="ARBA" id="ARBA00012528"/>
    </source>
</evidence>
<feature type="transmembrane region" description="Helical" evidence="4">
    <location>
        <begin position="35"/>
        <end position="54"/>
    </location>
</feature>
<proteinExistence type="predicted"/>
<feature type="transmembrane region" description="Helical" evidence="4">
    <location>
        <begin position="122"/>
        <end position="142"/>
    </location>
</feature>
<feature type="transmembrane region" description="Helical" evidence="4">
    <location>
        <begin position="6"/>
        <end position="28"/>
    </location>
</feature>
<dbReference type="EMBL" id="AAOA02000004">
    <property type="protein sequence ID" value="EAQ96738.1"/>
    <property type="molecule type" value="Genomic_DNA"/>
</dbReference>
<keyword evidence="4" id="KW-0812">Transmembrane</keyword>
<name>A4ABI4_9GAMM</name>
<feature type="transmembrane region" description="Helical" evidence="4">
    <location>
        <begin position="66"/>
        <end position="85"/>
    </location>
</feature>
<feature type="transmembrane region" description="Helical" evidence="4">
    <location>
        <begin position="97"/>
        <end position="116"/>
    </location>
</feature>
<evidence type="ECO:0000313" key="6">
    <source>
        <dbReference type="EMBL" id="EAQ96738.1"/>
    </source>
</evidence>
<dbReference type="RefSeq" id="WP_008293810.1">
    <property type="nucleotide sequence ID" value="NZ_CM002299.1"/>
</dbReference>
<dbReference type="PROSITE" id="PS50887">
    <property type="entry name" value="GGDEF"/>
    <property type="match status" value="1"/>
</dbReference>